<keyword evidence="3" id="KW-1185">Reference proteome</keyword>
<name>A0AA88SCH5_CHASR</name>
<comment type="caution">
    <text evidence="2">The sequence shown here is derived from an EMBL/GenBank/DDBJ whole genome shotgun (WGS) entry which is preliminary data.</text>
</comment>
<feature type="region of interest" description="Disordered" evidence="1">
    <location>
        <begin position="1"/>
        <end position="20"/>
    </location>
</feature>
<accession>A0AA88SCH5</accession>
<evidence type="ECO:0000313" key="2">
    <source>
        <dbReference type="EMBL" id="KAK2828943.1"/>
    </source>
</evidence>
<protein>
    <submittedName>
        <fullName evidence="2">Uncharacterized protein</fullName>
    </submittedName>
</protein>
<sequence>MVNSGAEIDETLANPEGDDASQFKNHFRWNVLAQEEELAEHWLIPGMGRDQFNARQIVGQLGYSNKQRNKGVGGWPGQASDPWETGTGTELGLVQALGSSESG</sequence>
<evidence type="ECO:0000256" key="1">
    <source>
        <dbReference type="SAM" id="MobiDB-lite"/>
    </source>
</evidence>
<reference evidence="2" key="1">
    <citation type="submission" date="2023-07" db="EMBL/GenBank/DDBJ databases">
        <title>Chromosome-level Genome Assembly of Striped Snakehead (Channa striata).</title>
        <authorList>
            <person name="Liu H."/>
        </authorList>
    </citation>
    <scope>NUCLEOTIDE SEQUENCE</scope>
    <source>
        <strain evidence="2">Gz</strain>
        <tissue evidence="2">Muscle</tissue>
    </source>
</reference>
<evidence type="ECO:0000313" key="3">
    <source>
        <dbReference type="Proteomes" id="UP001187415"/>
    </source>
</evidence>
<dbReference type="AlphaFoldDB" id="A0AA88SCH5"/>
<feature type="region of interest" description="Disordered" evidence="1">
    <location>
        <begin position="68"/>
        <end position="87"/>
    </location>
</feature>
<organism evidence="2 3">
    <name type="scientific">Channa striata</name>
    <name type="common">Snakehead murrel</name>
    <name type="synonym">Ophicephalus striatus</name>
    <dbReference type="NCBI Taxonomy" id="64152"/>
    <lineage>
        <taxon>Eukaryota</taxon>
        <taxon>Metazoa</taxon>
        <taxon>Chordata</taxon>
        <taxon>Craniata</taxon>
        <taxon>Vertebrata</taxon>
        <taxon>Euteleostomi</taxon>
        <taxon>Actinopterygii</taxon>
        <taxon>Neopterygii</taxon>
        <taxon>Teleostei</taxon>
        <taxon>Neoteleostei</taxon>
        <taxon>Acanthomorphata</taxon>
        <taxon>Anabantaria</taxon>
        <taxon>Anabantiformes</taxon>
        <taxon>Channoidei</taxon>
        <taxon>Channidae</taxon>
        <taxon>Channa</taxon>
    </lineage>
</organism>
<gene>
    <name evidence="2" type="ORF">Q5P01_019977</name>
</gene>
<dbReference type="EMBL" id="JAUPFM010000015">
    <property type="protein sequence ID" value="KAK2828943.1"/>
    <property type="molecule type" value="Genomic_DNA"/>
</dbReference>
<dbReference type="Proteomes" id="UP001187415">
    <property type="component" value="Unassembled WGS sequence"/>
</dbReference>
<proteinExistence type="predicted"/>